<evidence type="ECO:0000313" key="1">
    <source>
        <dbReference type="EnsemblMetazoa" id="ACOM036611-PA.1"/>
    </source>
</evidence>
<dbReference type="AlphaFoldDB" id="A0A8W7PRP1"/>
<dbReference type="EnsemblMetazoa" id="ACOM036611-RA">
    <property type="protein sequence ID" value="ACOM036611-PA.1"/>
    <property type="gene ID" value="ACOM036611"/>
</dbReference>
<organism evidence="1">
    <name type="scientific">Anopheles coluzzii</name>
    <name type="common">African malaria mosquito</name>
    <dbReference type="NCBI Taxonomy" id="1518534"/>
    <lineage>
        <taxon>Eukaryota</taxon>
        <taxon>Metazoa</taxon>
        <taxon>Ecdysozoa</taxon>
        <taxon>Arthropoda</taxon>
        <taxon>Hexapoda</taxon>
        <taxon>Insecta</taxon>
        <taxon>Pterygota</taxon>
        <taxon>Neoptera</taxon>
        <taxon>Endopterygota</taxon>
        <taxon>Diptera</taxon>
        <taxon>Nematocera</taxon>
        <taxon>Culicoidea</taxon>
        <taxon>Culicidae</taxon>
        <taxon>Anophelinae</taxon>
        <taxon>Anopheles</taxon>
    </lineage>
</organism>
<sequence length="92" mass="11011">MSLKVPKLYHYVMVQFQLNYKFTTYQTFLIDGKNKTYTELTMLKEEYAPKSMPAGDYRMDVRFSTKTNVTLFSLQLFFGVRRRGILNSMIEW</sequence>
<reference evidence="1" key="1">
    <citation type="submission" date="2022-08" db="UniProtKB">
        <authorList>
            <consortium name="EnsemblMetazoa"/>
        </authorList>
    </citation>
    <scope>IDENTIFICATION</scope>
</reference>
<accession>A0A8W7PRP1</accession>
<proteinExistence type="predicted"/>
<protein>
    <submittedName>
        <fullName evidence="1">Uncharacterized protein</fullName>
    </submittedName>
</protein>
<name>A0A8W7PRP1_ANOCL</name>
<dbReference type="Proteomes" id="UP000075882">
    <property type="component" value="Unassembled WGS sequence"/>
</dbReference>